<gene>
    <name evidence="1" type="ORF">DB32_003098</name>
</gene>
<evidence type="ECO:0000313" key="1">
    <source>
        <dbReference type="EMBL" id="AKF05949.1"/>
    </source>
</evidence>
<dbReference type="KEGG" id="samy:DB32_003098"/>
<evidence type="ECO:0008006" key="3">
    <source>
        <dbReference type="Google" id="ProtNLM"/>
    </source>
</evidence>
<dbReference type="EMBL" id="CP011125">
    <property type="protein sequence ID" value="AKF05949.1"/>
    <property type="molecule type" value="Genomic_DNA"/>
</dbReference>
<organism evidence="1 2">
    <name type="scientific">Sandaracinus amylolyticus</name>
    <dbReference type="NCBI Taxonomy" id="927083"/>
    <lineage>
        <taxon>Bacteria</taxon>
        <taxon>Pseudomonadati</taxon>
        <taxon>Myxococcota</taxon>
        <taxon>Polyangia</taxon>
        <taxon>Polyangiales</taxon>
        <taxon>Sandaracinaceae</taxon>
        <taxon>Sandaracinus</taxon>
    </lineage>
</organism>
<dbReference type="GO" id="GO:0003824">
    <property type="term" value="F:catalytic activity"/>
    <property type="evidence" value="ECO:0007669"/>
    <property type="project" value="InterPro"/>
</dbReference>
<sequence length="295" mass="33003">MRSSPRLELVRERLDALLQSTDAASRRDADPVSFVHRYARADDREVVALIAASLAFGNVVAIRAKVARVLEALGPSPAATIDREPRAQLDERLRGFVHRVWRGPDVAAMLAHAGAIRRAHGSLGAAFATWLRACDETIDDRDDAFVEALARLADALRGEDASRGLRHLVPDPRAGSACKRLLLWLRWMIRPADGVDLGLWPVSPSRLVIPVDTHVHRIAQNLDLTRRNDASLRTAAEITSKLRTFDANDPVRYDFAICHLGVSRECPSRRDVARCETCVLKEACRHWQRDARKRR</sequence>
<dbReference type="AlphaFoldDB" id="A0A0F6SEX4"/>
<keyword evidence="2" id="KW-1185">Reference proteome</keyword>
<accession>A0A0F6SEX4</accession>
<dbReference type="InterPro" id="IPR011257">
    <property type="entry name" value="DNA_glycosylase"/>
</dbReference>
<evidence type="ECO:0000313" key="2">
    <source>
        <dbReference type="Proteomes" id="UP000034883"/>
    </source>
</evidence>
<dbReference type="STRING" id="927083.DB32_003098"/>
<dbReference type="OrthoDB" id="9773332at2"/>
<dbReference type="SUPFAM" id="SSF48150">
    <property type="entry name" value="DNA-glycosylase"/>
    <property type="match status" value="1"/>
</dbReference>
<protein>
    <recommendedName>
        <fullName evidence="3">TIGR02757 family protein</fullName>
    </recommendedName>
</protein>
<dbReference type="Pfam" id="PF09674">
    <property type="entry name" value="DUF2400"/>
    <property type="match status" value="1"/>
</dbReference>
<reference evidence="1 2" key="1">
    <citation type="submission" date="2015-03" db="EMBL/GenBank/DDBJ databases">
        <title>Genome assembly of Sandaracinus amylolyticus DSM 53668.</title>
        <authorList>
            <person name="Sharma G."/>
            <person name="Subramanian S."/>
        </authorList>
    </citation>
    <scope>NUCLEOTIDE SEQUENCE [LARGE SCALE GENOMIC DNA]</scope>
    <source>
        <strain evidence="1 2">DSM 53668</strain>
    </source>
</reference>
<dbReference type="NCBIfam" id="TIGR02757">
    <property type="entry name" value="TIGR02757 family protein"/>
    <property type="match status" value="1"/>
</dbReference>
<dbReference type="GO" id="GO:0006281">
    <property type="term" value="P:DNA repair"/>
    <property type="evidence" value="ECO:0007669"/>
    <property type="project" value="InterPro"/>
</dbReference>
<dbReference type="InterPro" id="IPR014127">
    <property type="entry name" value="CHP02757"/>
</dbReference>
<name>A0A0F6SEX4_9BACT</name>
<dbReference type="Gene3D" id="1.10.1670.10">
    <property type="entry name" value="Helix-hairpin-Helix base-excision DNA repair enzymes (C-terminal)"/>
    <property type="match status" value="1"/>
</dbReference>
<dbReference type="InterPro" id="IPR023170">
    <property type="entry name" value="HhH_base_excis_C"/>
</dbReference>
<proteinExistence type="predicted"/>
<dbReference type="Proteomes" id="UP000034883">
    <property type="component" value="Chromosome"/>
</dbReference>